<sequence>MVFSLCGQKVLGVVDGTLPCPYSDHPQYNTWVQCDDISLSWFTVTLSTPVLKTFLNHECSSSHESWLLLQKLFLDHASATQMQLPLLLGEEDNVILAQKENITSLMGSNEHDRNNLPEINGPNSGDLHDQSRDDAPAEKRAEKGKGKCSVDEHWRRSPKPRRRSALDRIRAPNRAYTRTDLPRGISFSRLQGDPRKRKELKEGKIEYLTPLKTSPENLFLEI</sequence>
<name>A0AAV3RR14_LITER</name>
<evidence type="ECO:0000313" key="2">
    <source>
        <dbReference type="EMBL" id="GAA0183030.1"/>
    </source>
</evidence>
<evidence type="ECO:0000313" key="3">
    <source>
        <dbReference type="Proteomes" id="UP001454036"/>
    </source>
</evidence>
<protein>
    <submittedName>
        <fullName evidence="2">Uncharacterized protein</fullName>
    </submittedName>
</protein>
<dbReference type="Proteomes" id="UP001454036">
    <property type="component" value="Unassembled WGS sequence"/>
</dbReference>
<gene>
    <name evidence="2" type="ORF">LIER_30516</name>
</gene>
<proteinExistence type="predicted"/>
<reference evidence="2 3" key="1">
    <citation type="submission" date="2024-01" db="EMBL/GenBank/DDBJ databases">
        <title>The complete chloroplast genome sequence of Lithospermum erythrorhizon: insights into the phylogenetic relationship among Boraginaceae species and the maternal lineages of purple gromwells.</title>
        <authorList>
            <person name="Okada T."/>
            <person name="Watanabe K."/>
        </authorList>
    </citation>
    <scope>NUCLEOTIDE SEQUENCE [LARGE SCALE GENOMIC DNA]</scope>
</reference>
<dbReference type="AlphaFoldDB" id="A0AAV3RR14"/>
<comment type="caution">
    <text evidence="2">The sequence shown here is derived from an EMBL/GenBank/DDBJ whole genome shotgun (WGS) entry which is preliminary data.</text>
</comment>
<organism evidence="2 3">
    <name type="scientific">Lithospermum erythrorhizon</name>
    <name type="common">Purple gromwell</name>
    <name type="synonym">Lithospermum officinale var. erythrorhizon</name>
    <dbReference type="NCBI Taxonomy" id="34254"/>
    <lineage>
        <taxon>Eukaryota</taxon>
        <taxon>Viridiplantae</taxon>
        <taxon>Streptophyta</taxon>
        <taxon>Embryophyta</taxon>
        <taxon>Tracheophyta</taxon>
        <taxon>Spermatophyta</taxon>
        <taxon>Magnoliopsida</taxon>
        <taxon>eudicotyledons</taxon>
        <taxon>Gunneridae</taxon>
        <taxon>Pentapetalae</taxon>
        <taxon>asterids</taxon>
        <taxon>lamiids</taxon>
        <taxon>Boraginales</taxon>
        <taxon>Boraginaceae</taxon>
        <taxon>Boraginoideae</taxon>
        <taxon>Lithospermeae</taxon>
        <taxon>Lithospermum</taxon>
    </lineage>
</organism>
<evidence type="ECO:0000256" key="1">
    <source>
        <dbReference type="SAM" id="MobiDB-lite"/>
    </source>
</evidence>
<feature type="compositionally biased region" description="Basic and acidic residues" evidence="1">
    <location>
        <begin position="126"/>
        <end position="155"/>
    </location>
</feature>
<dbReference type="EMBL" id="BAABME010010961">
    <property type="protein sequence ID" value="GAA0183030.1"/>
    <property type="molecule type" value="Genomic_DNA"/>
</dbReference>
<keyword evidence="3" id="KW-1185">Reference proteome</keyword>
<feature type="region of interest" description="Disordered" evidence="1">
    <location>
        <begin position="107"/>
        <end position="198"/>
    </location>
</feature>
<accession>A0AAV3RR14</accession>